<feature type="region of interest" description="tRNA (mnm(5)s(2)U34)-methyltransferase" evidence="10">
    <location>
        <begin position="1"/>
        <end position="245"/>
    </location>
</feature>
<keyword evidence="14" id="KW-1185">Reference proteome</keyword>
<dbReference type="InterPro" id="IPR017610">
    <property type="entry name" value="tRNA_S-uridine_synth_MnmC_C"/>
</dbReference>
<evidence type="ECO:0000256" key="9">
    <source>
        <dbReference type="ARBA" id="ARBA00023268"/>
    </source>
</evidence>
<keyword evidence="9 10" id="KW-0511">Multifunctional enzyme</keyword>
<dbReference type="PANTHER" id="PTHR13847">
    <property type="entry name" value="SARCOSINE DEHYDROGENASE-RELATED"/>
    <property type="match status" value="1"/>
</dbReference>
<evidence type="ECO:0000256" key="7">
    <source>
        <dbReference type="ARBA" id="ARBA00022827"/>
    </source>
</evidence>
<feature type="domain" description="MnmC-like methyltransferase" evidence="12">
    <location>
        <begin position="118"/>
        <end position="243"/>
    </location>
</feature>
<dbReference type="EMBL" id="CP136865">
    <property type="protein sequence ID" value="WOJ95505.1"/>
    <property type="molecule type" value="Genomic_DNA"/>
</dbReference>
<dbReference type="Pfam" id="PF05430">
    <property type="entry name" value="Methyltransf_30"/>
    <property type="match status" value="1"/>
</dbReference>
<evidence type="ECO:0000256" key="1">
    <source>
        <dbReference type="ARBA" id="ARBA00022490"/>
    </source>
</evidence>
<evidence type="ECO:0000256" key="3">
    <source>
        <dbReference type="ARBA" id="ARBA00022630"/>
    </source>
</evidence>
<evidence type="ECO:0000256" key="2">
    <source>
        <dbReference type="ARBA" id="ARBA00022603"/>
    </source>
</evidence>
<dbReference type="SUPFAM" id="SSF54373">
    <property type="entry name" value="FAD-linked reductases, C-terminal domain"/>
    <property type="match status" value="1"/>
</dbReference>
<dbReference type="InterPro" id="IPR008471">
    <property type="entry name" value="MnmC-like_methylTransf"/>
</dbReference>
<keyword evidence="4 10" id="KW-0808">Transferase</keyword>
<dbReference type="EC" id="2.1.1.61" evidence="10"/>
<evidence type="ECO:0000313" key="14">
    <source>
        <dbReference type="Proteomes" id="UP001626549"/>
    </source>
</evidence>
<gene>
    <name evidence="10 13" type="primary">mnmC</name>
    <name evidence="13" type="ORF">R0137_09575</name>
</gene>
<proteinExistence type="inferred from homology"/>
<dbReference type="HAMAP" id="MF_01102">
    <property type="entry name" value="MnmC"/>
    <property type="match status" value="1"/>
</dbReference>
<dbReference type="Gene3D" id="3.30.9.10">
    <property type="entry name" value="D-Amino Acid Oxidase, subunit A, domain 2"/>
    <property type="match status" value="1"/>
</dbReference>
<dbReference type="InterPro" id="IPR006076">
    <property type="entry name" value="FAD-dep_OxRdtase"/>
</dbReference>
<feature type="region of interest" description="FAD-dependent cmnm(5)s(2)U34 oxidoreductase" evidence="10">
    <location>
        <begin position="277"/>
        <end position="680"/>
    </location>
</feature>
<dbReference type="InterPro" id="IPR023032">
    <property type="entry name" value="tRNA_MAMT_biosynth_bifunc_MnmC"/>
</dbReference>
<dbReference type="RefSeq" id="WP_407326203.1">
    <property type="nucleotide sequence ID" value="NZ_CP136865.1"/>
</dbReference>
<dbReference type="SUPFAM" id="SSF51905">
    <property type="entry name" value="FAD/NAD(P)-binding domain"/>
    <property type="match status" value="1"/>
</dbReference>
<organism evidence="13 14">
    <name type="scientific">Congregibacter brevis</name>
    <dbReference type="NCBI Taxonomy" id="3081201"/>
    <lineage>
        <taxon>Bacteria</taxon>
        <taxon>Pseudomonadati</taxon>
        <taxon>Pseudomonadota</taxon>
        <taxon>Gammaproteobacteria</taxon>
        <taxon>Cellvibrionales</taxon>
        <taxon>Halieaceae</taxon>
        <taxon>Congregibacter</taxon>
    </lineage>
</organism>
<evidence type="ECO:0000256" key="8">
    <source>
        <dbReference type="ARBA" id="ARBA00023002"/>
    </source>
</evidence>
<dbReference type="InterPro" id="IPR047785">
    <property type="entry name" value="tRNA_MNMC2"/>
</dbReference>
<keyword evidence="1 10" id="KW-0963">Cytoplasm</keyword>
<keyword evidence="7 10" id="KW-0274">FAD</keyword>
<dbReference type="Pfam" id="PF01266">
    <property type="entry name" value="DAO"/>
    <property type="match status" value="1"/>
</dbReference>
<evidence type="ECO:0000313" key="13">
    <source>
        <dbReference type="EMBL" id="WOJ95505.1"/>
    </source>
</evidence>
<feature type="domain" description="FAD dependent oxidoreductase" evidence="11">
    <location>
        <begin position="275"/>
        <end position="640"/>
    </location>
</feature>
<evidence type="ECO:0000256" key="5">
    <source>
        <dbReference type="ARBA" id="ARBA00022691"/>
    </source>
</evidence>
<dbReference type="PANTHER" id="PTHR13847:SF283">
    <property type="entry name" value="TRNA 5-METHYLAMINOMETHYL-2-THIOURIDINE BIOSYNTHESIS BIFUNCTIONAL PROTEIN MNMC"/>
    <property type="match status" value="1"/>
</dbReference>
<dbReference type="Gene3D" id="3.50.50.60">
    <property type="entry name" value="FAD/NAD(P)-binding domain"/>
    <property type="match status" value="1"/>
</dbReference>
<dbReference type="NCBIfam" id="NF002481">
    <property type="entry name" value="PRK01747.1-2"/>
    <property type="match status" value="1"/>
</dbReference>
<keyword evidence="2 10" id="KW-0489">Methyltransferase</keyword>
<sequence>MIRAKGPFRAMETAHLQWTEDGEPRSLLYDDCYFSPDNGLAESQYVFIEGSDLESRLSRQNTHLFTIAELGFGTGLNFLQSWQCFERFAGHDSRLHFWSVDRHPLSRDDFEQGLGRWPQLSEFASQLIAAYPPPLPGVHRRVFAGGRVTLDLVWADVQDALPELSSLQRPLVDAWYLDGFAPRQNEAMWMPELFGHMIDASKPSATIATFSASGAVRRDLETAGFRMSKRPGFGRKRECLQGVVVEDACTGQAPPAMTPWDLNTSTAFTCHPSALVIGAGLAGAHAAAALARRGIAVTVLDESTAAGGGSGNAQGVLFTRLSYERSILGEFSLAAFLFARELYQRMFEDGSLAAGVDGALSGCVQTDTPRGDGSTLASALVGLEAVAQSSSAEQVETLLGIAGAAPGLWQPGSGWLSPPAVCRALLGQDGITLREQCGELNFTQTKDGLWEVRDTKGELHGTAPVLVLATGPGGRSIEQTKNLPLRVVRGQTTQIPAPKDKPLLTSFCHRGYITPALNGEHCIGATFKPGDASKEMRVEENRDNLEALGRALPAWKEHLGALDPAKLRGRAELRCVSPDYLPVAGPVPDESVFTERFSALQWDASQIIPEHGAYLSGLFVSTAHGSRGLSYAAMSAELIATQVLGEPIPVSRELQRALCPARFLIRGLVRGKPRSKARTA</sequence>
<comment type="subcellular location">
    <subcellularLocation>
        <location evidence="10">Cytoplasm</location>
    </subcellularLocation>
</comment>
<comment type="cofactor">
    <cofactor evidence="10">
        <name>FAD</name>
        <dbReference type="ChEBI" id="CHEBI:57692"/>
    </cofactor>
</comment>
<evidence type="ECO:0000256" key="6">
    <source>
        <dbReference type="ARBA" id="ARBA00022694"/>
    </source>
</evidence>
<evidence type="ECO:0000259" key="12">
    <source>
        <dbReference type="Pfam" id="PF05430"/>
    </source>
</evidence>
<evidence type="ECO:0000256" key="10">
    <source>
        <dbReference type="HAMAP-Rule" id="MF_01102"/>
    </source>
</evidence>
<comment type="function">
    <text evidence="10">Catalyzes the last two steps in the biosynthesis of 5-methylaminomethyl-2-thiouridine (mnm(5)s(2)U) at the wobble position (U34) in tRNA. Catalyzes the FAD-dependent demodification of cmnm(5)s(2)U34 to nm(5)s(2)U34, followed by the transfer of a methyl group from S-adenosyl-L-methionine to nm(5)s(2)U34, to form mnm(5)s(2)U34.</text>
</comment>
<reference evidence="13 14" key="1">
    <citation type="submission" date="2023-10" db="EMBL/GenBank/DDBJ databases">
        <title>Two novel species belonging to the OM43/NOR5 clade.</title>
        <authorList>
            <person name="Park M."/>
        </authorList>
    </citation>
    <scope>NUCLEOTIDE SEQUENCE [LARGE SCALE GENOMIC DNA]</scope>
    <source>
        <strain evidence="13 14">IMCC45268</strain>
    </source>
</reference>
<dbReference type="EC" id="1.5.-.-" evidence="10"/>
<comment type="similarity">
    <text evidence="10">In the C-terminal section; belongs to the DAO family.</text>
</comment>
<accession>A0ABZ0IAS1</accession>
<keyword evidence="5 10" id="KW-0949">S-adenosyl-L-methionine</keyword>
<dbReference type="InterPro" id="IPR029063">
    <property type="entry name" value="SAM-dependent_MTases_sf"/>
</dbReference>
<dbReference type="NCBIfam" id="NF033855">
    <property type="entry name" value="tRNA_MNMC2"/>
    <property type="match status" value="1"/>
</dbReference>
<name>A0ABZ0IAS1_9GAMM</name>
<keyword evidence="6 10" id="KW-0819">tRNA processing</keyword>
<evidence type="ECO:0000256" key="4">
    <source>
        <dbReference type="ARBA" id="ARBA00022679"/>
    </source>
</evidence>
<dbReference type="InterPro" id="IPR036188">
    <property type="entry name" value="FAD/NAD-bd_sf"/>
</dbReference>
<keyword evidence="3 10" id="KW-0285">Flavoprotein</keyword>
<keyword evidence="8 10" id="KW-0560">Oxidoreductase</keyword>
<dbReference type="Proteomes" id="UP001626549">
    <property type="component" value="Chromosome"/>
</dbReference>
<dbReference type="Gene3D" id="3.40.50.150">
    <property type="entry name" value="Vaccinia Virus protein VP39"/>
    <property type="match status" value="1"/>
</dbReference>
<comment type="similarity">
    <text evidence="10">In the N-terminal section; belongs to the methyltransferase superfamily. tRNA (mnm(5)s(2)U34)-methyltransferase family.</text>
</comment>
<dbReference type="NCBIfam" id="TIGR03197">
    <property type="entry name" value="MnmC_Cterm"/>
    <property type="match status" value="1"/>
</dbReference>
<evidence type="ECO:0000259" key="11">
    <source>
        <dbReference type="Pfam" id="PF01266"/>
    </source>
</evidence>
<comment type="catalytic activity">
    <reaction evidence="10">
        <text>5-aminomethyl-2-thiouridine(34) in tRNA + S-adenosyl-L-methionine = 5-methylaminomethyl-2-thiouridine(34) in tRNA + S-adenosyl-L-homocysteine + H(+)</text>
        <dbReference type="Rhea" id="RHEA:19569"/>
        <dbReference type="Rhea" id="RHEA-COMP:10195"/>
        <dbReference type="Rhea" id="RHEA-COMP:10197"/>
        <dbReference type="ChEBI" id="CHEBI:15378"/>
        <dbReference type="ChEBI" id="CHEBI:57856"/>
        <dbReference type="ChEBI" id="CHEBI:59789"/>
        <dbReference type="ChEBI" id="CHEBI:74454"/>
        <dbReference type="ChEBI" id="CHEBI:74455"/>
        <dbReference type="EC" id="2.1.1.61"/>
    </reaction>
</comment>
<protein>
    <recommendedName>
        <fullName evidence="10">tRNA 5-methylaminomethyl-2-thiouridine biosynthesis bifunctional protein MnmC</fullName>
        <shortName evidence="10">tRNA mnm(5)s(2)U biosynthesis bifunctional protein</shortName>
    </recommendedName>
    <domain>
        <recommendedName>
            <fullName evidence="10">tRNA (mnm(5)s(2)U34)-methyltransferase</fullName>
            <ecNumber evidence="10">2.1.1.61</ecNumber>
        </recommendedName>
    </domain>
    <domain>
        <recommendedName>
            <fullName evidence="10">FAD-dependent cmnm(5)s(2)U34 oxidoreductase</fullName>
            <ecNumber evidence="10">1.5.-.-</ecNumber>
        </recommendedName>
    </domain>
</protein>